<comment type="caution">
    <text evidence="1">The sequence shown here is derived from an EMBL/GenBank/DDBJ whole genome shotgun (WGS) entry which is preliminary data.</text>
</comment>
<name>A0A9D4JH95_DREPO</name>
<sequence length="102" mass="11640">MEKGDSYNAIAESYVDSEKGISDKRQWGSMATKTVIITKTKRIGNVNQNVSFDKETECLWKKEYFLSRNRNKAGMIALISTNLTKKGCFVVLSFRGCRRSNF</sequence>
<organism evidence="1 2">
    <name type="scientific">Dreissena polymorpha</name>
    <name type="common">Zebra mussel</name>
    <name type="synonym">Mytilus polymorpha</name>
    <dbReference type="NCBI Taxonomy" id="45954"/>
    <lineage>
        <taxon>Eukaryota</taxon>
        <taxon>Metazoa</taxon>
        <taxon>Spiralia</taxon>
        <taxon>Lophotrochozoa</taxon>
        <taxon>Mollusca</taxon>
        <taxon>Bivalvia</taxon>
        <taxon>Autobranchia</taxon>
        <taxon>Heteroconchia</taxon>
        <taxon>Euheterodonta</taxon>
        <taxon>Imparidentia</taxon>
        <taxon>Neoheterodontei</taxon>
        <taxon>Myida</taxon>
        <taxon>Dreissenoidea</taxon>
        <taxon>Dreissenidae</taxon>
        <taxon>Dreissena</taxon>
    </lineage>
</organism>
<reference evidence="1" key="2">
    <citation type="submission" date="2020-11" db="EMBL/GenBank/DDBJ databases">
        <authorList>
            <person name="McCartney M.A."/>
            <person name="Auch B."/>
            <person name="Kono T."/>
            <person name="Mallez S."/>
            <person name="Becker A."/>
            <person name="Gohl D.M."/>
            <person name="Silverstein K.A.T."/>
            <person name="Koren S."/>
            <person name="Bechman K.B."/>
            <person name="Herman A."/>
            <person name="Abrahante J.E."/>
            <person name="Garbe J."/>
        </authorList>
    </citation>
    <scope>NUCLEOTIDE SEQUENCE</scope>
    <source>
        <strain evidence="1">Duluth1</strain>
        <tissue evidence="1">Whole animal</tissue>
    </source>
</reference>
<accession>A0A9D4JH95</accession>
<protein>
    <submittedName>
        <fullName evidence="1">Uncharacterized protein</fullName>
    </submittedName>
</protein>
<dbReference type="Proteomes" id="UP000828390">
    <property type="component" value="Unassembled WGS sequence"/>
</dbReference>
<evidence type="ECO:0000313" key="2">
    <source>
        <dbReference type="Proteomes" id="UP000828390"/>
    </source>
</evidence>
<gene>
    <name evidence="1" type="ORF">DPMN_135877</name>
</gene>
<keyword evidence="2" id="KW-1185">Reference proteome</keyword>
<evidence type="ECO:0000313" key="1">
    <source>
        <dbReference type="EMBL" id="KAH3807532.1"/>
    </source>
</evidence>
<proteinExistence type="predicted"/>
<reference evidence="1" key="1">
    <citation type="journal article" date="2019" name="bioRxiv">
        <title>The Genome of the Zebra Mussel, Dreissena polymorpha: A Resource for Invasive Species Research.</title>
        <authorList>
            <person name="McCartney M.A."/>
            <person name="Auch B."/>
            <person name="Kono T."/>
            <person name="Mallez S."/>
            <person name="Zhang Y."/>
            <person name="Obille A."/>
            <person name="Becker A."/>
            <person name="Abrahante J.E."/>
            <person name="Garbe J."/>
            <person name="Badalamenti J.P."/>
            <person name="Herman A."/>
            <person name="Mangelson H."/>
            <person name="Liachko I."/>
            <person name="Sullivan S."/>
            <person name="Sone E.D."/>
            <person name="Koren S."/>
            <person name="Silverstein K.A.T."/>
            <person name="Beckman K.B."/>
            <person name="Gohl D.M."/>
        </authorList>
    </citation>
    <scope>NUCLEOTIDE SEQUENCE</scope>
    <source>
        <strain evidence="1">Duluth1</strain>
        <tissue evidence="1">Whole animal</tissue>
    </source>
</reference>
<dbReference type="AlphaFoldDB" id="A0A9D4JH95"/>
<dbReference type="EMBL" id="JAIWYP010000006">
    <property type="protein sequence ID" value="KAH3807532.1"/>
    <property type="molecule type" value="Genomic_DNA"/>
</dbReference>